<protein>
    <submittedName>
        <fullName evidence="1">Uncharacterized protein</fullName>
    </submittedName>
</protein>
<accession>A0ABY7DUQ8</accession>
<proteinExistence type="predicted"/>
<dbReference type="Proteomes" id="UP001164746">
    <property type="component" value="Chromosome 4"/>
</dbReference>
<gene>
    <name evidence="1" type="ORF">MAR_008003</name>
</gene>
<name>A0ABY7DUQ8_MYAAR</name>
<evidence type="ECO:0000313" key="2">
    <source>
        <dbReference type="Proteomes" id="UP001164746"/>
    </source>
</evidence>
<organism evidence="1 2">
    <name type="scientific">Mya arenaria</name>
    <name type="common">Soft-shell clam</name>
    <dbReference type="NCBI Taxonomy" id="6604"/>
    <lineage>
        <taxon>Eukaryota</taxon>
        <taxon>Metazoa</taxon>
        <taxon>Spiralia</taxon>
        <taxon>Lophotrochozoa</taxon>
        <taxon>Mollusca</taxon>
        <taxon>Bivalvia</taxon>
        <taxon>Autobranchia</taxon>
        <taxon>Heteroconchia</taxon>
        <taxon>Euheterodonta</taxon>
        <taxon>Imparidentia</taxon>
        <taxon>Neoheterodontei</taxon>
        <taxon>Myida</taxon>
        <taxon>Myoidea</taxon>
        <taxon>Myidae</taxon>
        <taxon>Mya</taxon>
    </lineage>
</organism>
<dbReference type="EMBL" id="CP111015">
    <property type="protein sequence ID" value="WAR01445.1"/>
    <property type="molecule type" value="Genomic_DNA"/>
</dbReference>
<reference evidence="1" key="1">
    <citation type="submission" date="2022-11" db="EMBL/GenBank/DDBJ databases">
        <title>Centuries of genome instability and evolution in soft-shell clam transmissible cancer (bioRxiv).</title>
        <authorList>
            <person name="Hart S.F.M."/>
            <person name="Yonemitsu M.A."/>
            <person name="Giersch R.M."/>
            <person name="Beal B.F."/>
            <person name="Arriagada G."/>
            <person name="Davis B.W."/>
            <person name="Ostrander E.A."/>
            <person name="Goff S.P."/>
            <person name="Metzger M.J."/>
        </authorList>
    </citation>
    <scope>NUCLEOTIDE SEQUENCE</scope>
    <source>
        <strain evidence="1">MELC-2E11</strain>
        <tissue evidence="1">Siphon/mantle</tissue>
    </source>
</reference>
<evidence type="ECO:0000313" key="1">
    <source>
        <dbReference type="EMBL" id="WAR01445.1"/>
    </source>
</evidence>
<sequence length="120" mass="13677">MTCVIYAIDEPFLPNDVHGNEVLSSNINIVPVIFIRFRAGNHRRNYQNNYQGSDGLLNPFRFMEHVVVCFVTNKTYMTNCAKLRGSMTPPHSKTVLNPESERATLIIGPEDDVPYSRYPT</sequence>
<keyword evidence="2" id="KW-1185">Reference proteome</keyword>